<accession>A0ACD3Q7J3</accession>
<organism evidence="1 2">
    <name type="scientific">Larimichthys crocea</name>
    <name type="common">Large yellow croaker</name>
    <name type="synonym">Pseudosciaena crocea</name>
    <dbReference type="NCBI Taxonomy" id="215358"/>
    <lineage>
        <taxon>Eukaryota</taxon>
        <taxon>Metazoa</taxon>
        <taxon>Chordata</taxon>
        <taxon>Craniata</taxon>
        <taxon>Vertebrata</taxon>
        <taxon>Euteleostomi</taxon>
        <taxon>Actinopterygii</taxon>
        <taxon>Neopterygii</taxon>
        <taxon>Teleostei</taxon>
        <taxon>Neoteleostei</taxon>
        <taxon>Acanthomorphata</taxon>
        <taxon>Eupercaria</taxon>
        <taxon>Sciaenidae</taxon>
        <taxon>Larimichthys</taxon>
    </lineage>
</organism>
<evidence type="ECO:0000313" key="2">
    <source>
        <dbReference type="Proteomes" id="UP000793456"/>
    </source>
</evidence>
<proteinExistence type="predicted"/>
<evidence type="ECO:0000313" key="1">
    <source>
        <dbReference type="EMBL" id="TMS02569.1"/>
    </source>
</evidence>
<dbReference type="Proteomes" id="UP000793456">
    <property type="component" value="Chromosome XXIII"/>
</dbReference>
<protein>
    <submittedName>
        <fullName evidence="1">Uncharacterized protein</fullName>
    </submittedName>
</protein>
<comment type="caution">
    <text evidence="1">The sequence shown here is derived from an EMBL/GenBank/DDBJ whole genome shotgun (WGS) entry which is preliminary data.</text>
</comment>
<dbReference type="EMBL" id="CM011696">
    <property type="protein sequence ID" value="TMS02569.1"/>
    <property type="molecule type" value="Genomic_DNA"/>
</dbReference>
<sequence length="73" mass="7955">MSSFGRALGVLRAGQSARQTRPSEDNNPKSWRWTAHRATVPAVPTADEEPEGSVRNPERGHVVLDPVALLARP</sequence>
<name>A0ACD3Q7J3_LARCR</name>
<gene>
    <name evidence="1" type="ORF">E3U43_020549</name>
</gene>
<keyword evidence="2" id="KW-1185">Reference proteome</keyword>
<reference evidence="1" key="1">
    <citation type="submission" date="2018-11" db="EMBL/GenBank/DDBJ databases">
        <title>The sequence and de novo assembly of Larimichthys crocea genome using PacBio and Hi-C technologies.</title>
        <authorList>
            <person name="Xu P."/>
            <person name="Chen B."/>
            <person name="Zhou Z."/>
            <person name="Ke Q."/>
            <person name="Wu Y."/>
            <person name="Bai H."/>
            <person name="Pu F."/>
        </authorList>
    </citation>
    <scope>NUCLEOTIDE SEQUENCE</scope>
    <source>
        <tissue evidence="1">Muscle</tissue>
    </source>
</reference>